<dbReference type="Proteomes" id="UP000061839">
    <property type="component" value="Chromosome"/>
</dbReference>
<name>A0A0D4BXT1_9MICC</name>
<proteinExistence type="predicted"/>
<evidence type="ECO:0000313" key="1">
    <source>
        <dbReference type="EMBL" id="AJT41123.1"/>
    </source>
</evidence>
<reference evidence="1 2" key="1">
    <citation type="journal article" date="2015" name="Genome Announc.">
        <title>Complete Genome Sequencing of Protease-Producing Novel Arthrobacter sp. Strain IHBB 11108 Using PacBio Single-Molecule Real-Time Sequencing Technology.</title>
        <authorList>
            <person name="Kiran S."/>
            <person name="Swarnkar M.K."/>
            <person name="Pal M."/>
            <person name="Thakur R."/>
            <person name="Tewari R."/>
            <person name="Singh A.K."/>
            <person name="Gulati A."/>
        </authorList>
    </citation>
    <scope>NUCLEOTIDE SEQUENCE [LARGE SCALE GENOMIC DNA]</scope>
    <source>
        <strain evidence="1 2">IHBB 11108</strain>
    </source>
</reference>
<dbReference type="STRING" id="1618207.UM93_05580"/>
<dbReference type="HOGENOM" id="CLU_978780_0_0_11"/>
<sequence>MNDGYAANSGEPDLAKFCQILHDSDVAAVAVADYFSLDSYFAVRQKYTEMFPDDDKLLLPNLELRLPVAVNREGQNVNLHLIFRPTLTKDEADKFLGHLTTEGTSGATKTRTTCKDLATSDQFNSATVSLDNIERAIKDTFGEHAVHRSERPQHVLIVASAKGDGIRVGGNNGIQRKRLLSDEIDKYSDGFYANASSKSREYFLNANRLEGDEKTVPKPVFDGCDAHSFEDLETGLGKHITDSGSHRNITWIKADPTFAGLLQTLIEPDERVAIQVAEPDLKEP</sequence>
<dbReference type="KEGG" id="ari:UM93_05580"/>
<dbReference type="AlphaFoldDB" id="A0A0D4BXT1"/>
<accession>A0A0D4BXT1</accession>
<evidence type="ECO:0000313" key="2">
    <source>
        <dbReference type="Proteomes" id="UP000061839"/>
    </source>
</evidence>
<dbReference type="EMBL" id="CP011005">
    <property type="protein sequence ID" value="AJT41123.1"/>
    <property type="molecule type" value="Genomic_DNA"/>
</dbReference>
<protein>
    <submittedName>
        <fullName evidence="1">Uncharacterized protein</fullName>
    </submittedName>
</protein>
<gene>
    <name evidence="1" type="ORF">UM93_05580</name>
</gene>
<dbReference type="PATRIC" id="fig|1618207.4.peg.1135"/>
<organism evidence="1 2">
    <name type="scientific">Psychromicrobium lacuslunae</name>
    <dbReference type="NCBI Taxonomy" id="1618207"/>
    <lineage>
        <taxon>Bacteria</taxon>
        <taxon>Bacillati</taxon>
        <taxon>Actinomycetota</taxon>
        <taxon>Actinomycetes</taxon>
        <taxon>Micrococcales</taxon>
        <taxon>Micrococcaceae</taxon>
        <taxon>Psychromicrobium</taxon>
    </lineage>
</organism>
<keyword evidence="2" id="KW-1185">Reference proteome</keyword>